<feature type="transmembrane region" description="Helical" evidence="1">
    <location>
        <begin position="27"/>
        <end position="49"/>
    </location>
</feature>
<name>A0ABY9ITY5_9ACTN</name>
<gene>
    <name evidence="2" type="ORF">P8A19_25290</name>
</gene>
<evidence type="ECO:0008006" key="4">
    <source>
        <dbReference type="Google" id="ProtNLM"/>
    </source>
</evidence>
<feature type="transmembrane region" description="Helical" evidence="1">
    <location>
        <begin position="56"/>
        <end position="77"/>
    </location>
</feature>
<dbReference type="EMBL" id="CP120988">
    <property type="protein sequence ID" value="WLQ58540.1"/>
    <property type="molecule type" value="Genomic_DNA"/>
</dbReference>
<organism evidence="2 3">
    <name type="scientific">Streptomyces poriferorum</name>
    <dbReference type="NCBI Taxonomy" id="2798799"/>
    <lineage>
        <taxon>Bacteria</taxon>
        <taxon>Bacillati</taxon>
        <taxon>Actinomycetota</taxon>
        <taxon>Actinomycetes</taxon>
        <taxon>Kitasatosporales</taxon>
        <taxon>Streptomycetaceae</taxon>
        <taxon>Streptomyces</taxon>
    </lineage>
</organism>
<keyword evidence="3" id="KW-1185">Reference proteome</keyword>
<dbReference type="Proteomes" id="UP001235744">
    <property type="component" value="Chromosome"/>
</dbReference>
<proteinExistence type="predicted"/>
<sequence>MKPAVPHAAEAGLRSPLAVVMTATPRVLLAAVPVVTLGMLSFVPSLAIAARRRRAVDWAAFAGFAAANVAWVLWAALTPEETQGAEFAADLLLVLVTTLGAAAHALFAWAPWRTHRADANGTA</sequence>
<keyword evidence="1" id="KW-0472">Membrane</keyword>
<keyword evidence="1" id="KW-1133">Transmembrane helix</keyword>
<evidence type="ECO:0000313" key="3">
    <source>
        <dbReference type="Proteomes" id="UP001235744"/>
    </source>
</evidence>
<feature type="transmembrane region" description="Helical" evidence="1">
    <location>
        <begin position="89"/>
        <end position="110"/>
    </location>
</feature>
<evidence type="ECO:0000313" key="2">
    <source>
        <dbReference type="EMBL" id="WLQ58540.1"/>
    </source>
</evidence>
<protein>
    <recommendedName>
        <fullName evidence="4">Integral membrane protein</fullName>
    </recommendedName>
</protein>
<evidence type="ECO:0000256" key="1">
    <source>
        <dbReference type="SAM" id="Phobius"/>
    </source>
</evidence>
<dbReference type="RefSeq" id="WP_219571234.1">
    <property type="nucleotide sequence ID" value="NZ_CP120988.1"/>
</dbReference>
<reference evidence="2 3" key="1">
    <citation type="submission" date="2023-03" db="EMBL/GenBank/DDBJ databases">
        <title>Isolation and description of six Streptomyces strains from soil environments, able to metabolize different microbial glucans.</title>
        <authorList>
            <person name="Widen T."/>
            <person name="Larsbrink J."/>
        </authorList>
    </citation>
    <scope>NUCLEOTIDE SEQUENCE [LARGE SCALE GENOMIC DNA]</scope>
    <source>
        <strain evidence="2 3">Alt2</strain>
    </source>
</reference>
<keyword evidence="1" id="KW-0812">Transmembrane</keyword>
<accession>A0ABY9ITY5</accession>